<dbReference type="Gene3D" id="1.20.1600.10">
    <property type="entry name" value="Outer membrane efflux proteins (OEP)"/>
    <property type="match status" value="1"/>
</dbReference>
<dbReference type="EMBL" id="QBKP01000001">
    <property type="protein sequence ID" value="PTX53449.1"/>
    <property type="molecule type" value="Genomic_DNA"/>
</dbReference>
<feature type="signal peptide" evidence="9">
    <location>
        <begin position="1"/>
        <end position="24"/>
    </location>
</feature>
<evidence type="ECO:0000256" key="2">
    <source>
        <dbReference type="ARBA" id="ARBA00007613"/>
    </source>
</evidence>
<comment type="subcellular location">
    <subcellularLocation>
        <location evidence="1">Cell outer membrane</location>
    </subcellularLocation>
</comment>
<evidence type="ECO:0000256" key="7">
    <source>
        <dbReference type="ARBA" id="ARBA00023237"/>
    </source>
</evidence>
<name>A0A2T6BBK2_9RHOB</name>
<dbReference type="Pfam" id="PF02321">
    <property type="entry name" value="OEP"/>
    <property type="match status" value="2"/>
</dbReference>
<evidence type="ECO:0000256" key="4">
    <source>
        <dbReference type="ARBA" id="ARBA00022452"/>
    </source>
</evidence>
<evidence type="ECO:0000256" key="8">
    <source>
        <dbReference type="SAM" id="Coils"/>
    </source>
</evidence>
<dbReference type="GO" id="GO:0009279">
    <property type="term" value="C:cell outer membrane"/>
    <property type="evidence" value="ECO:0007669"/>
    <property type="project" value="UniProtKB-SubCell"/>
</dbReference>
<keyword evidence="4" id="KW-1134">Transmembrane beta strand</keyword>
<keyword evidence="11" id="KW-1185">Reference proteome</keyword>
<dbReference type="GO" id="GO:1990281">
    <property type="term" value="C:efflux pump complex"/>
    <property type="evidence" value="ECO:0007669"/>
    <property type="project" value="TreeGrafter"/>
</dbReference>
<evidence type="ECO:0000256" key="5">
    <source>
        <dbReference type="ARBA" id="ARBA00022692"/>
    </source>
</evidence>
<dbReference type="GO" id="GO:0015288">
    <property type="term" value="F:porin activity"/>
    <property type="evidence" value="ECO:0007669"/>
    <property type="project" value="TreeGrafter"/>
</dbReference>
<keyword evidence="3" id="KW-0813">Transport</keyword>
<feature type="coiled-coil region" evidence="8">
    <location>
        <begin position="363"/>
        <end position="414"/>
    </location>
</feature>
<organism evidence="10 11">
    <name type="scientific">Gemmobacter caeni</name>
    <dbReference type="NCBI Taxonomy" id="589035"/>
    <lineage>
        <taxon>Bacteria</taxon>
        <taxon>Pseudomonadati</taxon>
        <taxon>Pseudomonadota</taxon>
        <taxon>Alphaproteobacteria</taxon>
        <taxon>Rhodobacterales</taxon>
        <taxon>Paracoccaceae</taxon>
        <taxon>Gemmobacter</taxon>
    </lineage>
</organism>
<keyword evidence="8" id="KW-0175">Coiled coil</keyword>
<keyword evidence="9" id="KW-0732">Signal</keyword>
<dbReference type="GO" id="GO:0015562">
    <property type="term" value="F:efflux transmembrane transporter activity"/>
    <property type="evidence" value="ECO:0007669"/>
    <property type="project" value="InterPro"/>
</dbReference>
<dbReference type="AlphaFoldDB" id="A0A2T6BBK2"/>
<comment type="similarity">
    <text evidence="2">Belongs to the outer membrane factor (OMF) (TC 1.B.17) family.</text>
</comment>
<evidence type="ECO:0000313" key="10">
    <source>
        <dbReference type="EMBL" id="PTX53449.1"/>
    </source>
</evidence>
<keyword evidence="5" id="KW-0812">Transmembrane</keyword>
<dbReference type="InterPro" id="IPR003423">
    <property type="entry name" value="OMP_efflux"/>
</dbReference>
<dbReference type="Proteomes" id="UP000244224">
    <property type="component" value="Unassembled WGS sequence"/>
</dbReference>
<proteinExistence type="inferred from homology"/>
<reference evidence="10 11" key="1">
    <citation type="submission" date="2018-04" db="EMBL/GenBank/DDBJ databases">
        <title>Genomic Encyclopedia of Archaeal and Bacterial Type Strains, Phase II (KMG-II): from individual species to whole genera.</title>
        <authorList>
            <person name="Goeker M."/>
        </authorList>
    </citation>
    <scope>NUCLEOTIDE SEQUENCE [LARGE SCALE GENOMIC DNA]</scope>
    <source>
        <strain evidence="10 11">DSM 21823</strain>
    </source>
</reference>
<comment type="caution">
    <text evidence="10">The sequence shown here is derived from an EMBL/GenBank/DDBJ whole genome shotgun (WGS) entry which is preliminary data.</text>
</comment>
<protein>
    <submittedName>
        <fullName evidence="10">Outer membrane protein</fullName>
    </submittedName>
</protein>
<evidence type="ECO:0000256" key="9">
    <source>
        <dbReference type="SAM" id="SignalP"/>
    </source>
</evidence>
<evidence type="ECO:0000313" key="11">
    <source>
        <dbReference type="Proteomes" id="UP000244224"/>
    </source>
</evidence>
<dbReference type="NCBIfam" id="TIGR01844">
    <property type="entry name" value="type_I_sec_TolC"/>
    <property type="match status" value="1"/>
</dbReference>
<dbReference type="SUPFAM" id="SSF56954">
    <property type="entry name" value="Outer membrane efflux proteins (OEP)"/>
    <property type="match status" value="1"/>
</dbReference>
<dbReference type="PANTHER" id="PTHR30026">
    <property type="entry name" value="OUTER MEMBRANE PROTEIN TOLC"/>
    <property type="match status" value="1"/>
</dbReference>
<keyword evidence="7" id="KW-0998">Cell outer membrane</keyword>
<keyword evidence="6" id="KW-0472">Membrane</keyword>
<evidence type="ECO:0000256" key="1">
    <source>
        <dbReference type="ARBA" id="ARBA00004442"/>
    </source>
</evidence>
<dbReference type="InterPro" id="IPR010130">
    <property type="entry name" value="T1SS_OMP_TolC"/>
</dbReference>
<evidence type="ECO:0000256" key="3">
    <source>
        <dbReference type="ARBA" id="ARBA00022448"/>
    </source>
</evidence>
<dbReference type="PANTHER" id="PTHR30026:SF22">
    <property type="entry name" value="OUTER MEMBRANE EFFLUX PROTEIN"/>
    <property type="match status" value="1"/>
</dbReference>
<dbReference type="InterPro" id="IPR051906">
    <property type="entry name" value="TolC-like"/>
</dbReference>
<evidence type="ECO:0000256" key="6">
    <source>
        <dbReference type="ARBA" id="ARBA00023136"/>
    </source>
</evidence>
<accession>A0A2T6BBK2</accession>
<gene>
    <name evidence="10" type="ORF">C8N34_101365</name>
</gene>
<sequence>MFGMRRILATAAVSVMMMAPAAQSETLADALIAAYRNSHLLDQNRAVLRAADEDVASAVSALRPVVEFTANFRRSRQIYENAGQSSGLFSTVPDEATATTNSLELSFQLLLIDFGRTHFAIEAAKEAVLATRAGLVSVEQQVLLNTVNAYVNVRLAQEIVVLRQNNSRVITQELQASRDRFDVGEVTRTDVALAESRLAQARAALTAAEGDLMVAREAYKAMTGAYPGRLSALPKAPKLPASKDAALGIARRNHPDMIRSQHLVKAADLGVDIAKANMKPTVTLDATAGMYEGTASASSDYNLATVGITGRQTLYAGGRLSALYRKAMAQREAQRASLHQTGVSIEQNLGNAWSGLDVAAAQIAANNRQIEAAQIAFDGLREEAKLGARTTLEVLDAEQELLDARAARVQSEAERYFAVYNVLSAMGRLTVTDLNLGIPTYDVTGYYNAVKDAPATSFQGKKLDRVLQSIGKKP</sequence>
<feature type="chain" id="PRO_5015781627" evidence="9">
    <location>
        <begin position="25"/>
        <end position="474"/>
    </location>
</feature>